<protein>
    <submittedName>
        <fullName evidence="1">Uncharacterized protein</fullName>
    </submittedName>
</protein>
<accession>A0AAW4X6R9</accession>
<reference evidence="1" key="1">
    <citation type="submission" date="2021-10" db="EMBL/GenBank/DDBJ databases">
        <title>Evolutionary history and lifestyle of the vertebrate symbiont Limosilactobacillus reuteri.</title>
        <authorList>
            <person name="Zheng J."/>
            <person name="Li F."/>
            <person name="Gaenzle M."/>
            <person name="Walter J."/>
        </authorList>
    </citation>
    <scope>NUCLEOTIDE SEQUENCE</scope>
    <source>
        <strain evidence="1">GQ_1_3_1</strain>
    </source>
</reference>
<dbReference type="AlphaFoldDB" id="A0AAW4X6R9"/>
<gene>
    <name evidence="1" type="ORF">LMB76_07495</name>
</gene>
<proteinExistence type="predicted"/>
<organism evidence="1 2">
    <name type="scientific">Limosilactobacillus reuteri</name>
    <name type="common">Lactobacillus reuteri</name>
    <dbReference type="NCBI Taxonomy" id="1598"/>
    <lineage>
        <taxon>Bacteria</taxon>
        <taxon>Bacillati</taxon>
        <taxon>Bacillota</taxon>
        <taxon>Bacilli</taxon>
        <taxon>Lactobacillales</taxon>
        <taxon>Lactobacillaceae</taxon>
        <taxon>Limosilactobacillus</taxon>
    </lineage>
</organism>
<name>A0AAW4X6R9_LIMRT</name>
<evidence type="ECO:0000313" key="1">
    <source>
        <dbReference type="EMBL" id="MCC4478059.1"/>
    </source>
</evidence>
<evidence type="ECO:0000313" key="2">
    <source>
        <dbReference type="Proteomes" id="UP001198026"/>
    </source>
</evidence>
<dbReference type="EMBL" id="JAJGWB010000134">
    <property type="protein sequence ID" value="MCC4478059.1"/>
    <property type="molecule type" value="Genomic_DNA"/>
</dbReference>
<dbReference type="RefSeq" id="WP_228340564.1">
    <property type="nucleotide sequence ID" value="NZ_JAJGWA010000077.1"/>
</dbReference>
<comment type="caution">
    <text evidence="1">The sequence shown here is derived from an EMBL/GenBank/DDBJ whole genome shotgun (WGS) entry which is preliminary data.</text>
</comment>
<dbReference type="Proteomes" id="UP001198026">
    <property type="component" value="Unassembled WGS sequence"/>
</dbReference>
<sequence length="55" mass="6607">MDKKILFCDNKEMMVDMTPVIKEYQDRFERLKKLAPYIEKFGVTKADLKLLLRVI</sequence>